<dbReference type="Pfam" id="PF13609">
    <property type="entry name" value="Porin_4"/>
    <property type="match status" value="1"/>
</dbReference>
<organism evidence="13 14">
    <name type="scientific">Cupriavidus pampae</name>
    <dbReference type="NCBI Taxonomy" id="659251"/>
    <lineage>
        <taxon>Bacteria</taxon>
        <taxon>Pseudomonadati</taxon>
        <taxon>Pseudomonadota</taxon>
        <taxon>Betaproteobacteria</taxon>
        <taxon>Burkholderiales</taxon>
        <taxon>Burkholderiaceae</taxon>
        <taxon>Cupriavidus</taxon>
    </lineage>
</organism>
<keyword evidence="7" id="KW-0406">Ion transport</keyword>
<keyword evidence="9" id="KW-0472">Membrane</keyword>
<feature type="domain" description="Porin" evidence="12">
    <location>
        <begin position="10"/>
        <end position="326"/>
    </location>
</feature>
<dbReference type="CDD" id="cd00342">
    <property type="entry name" value="gram_neg_porins"/>
    <property type="match status" value="1"/>
</dbReference>
<evidence type="ECO:0000256" key="7">
    <source>
        <dbReference type="ARBA" id="ARBA00023065"/>
    </source>
</evidence>
<evidence type="ECO:0000259" key="12">
    <source>
        <dbReference type="Pfam" id="PF13609"/>
    </source>
</evidence>
<evidence type="ECO:0000256" key="4">
    <source>
        <dbReference type="ARBA" id="ARBA00022452"/>
    </source>
</evidence>
<keyword evidence="10" id="KW-0998">Cell outer membrane</keyword>
<keyword evidence="6 11" id="KW-0732">Signal</keyword>
<dbReference type="PRINTS" id="PR00182">
    <property type="entry name" value="ECOLNEIPORIN"/>
</dbReference>
<accession>A0ABM8WZB3</accession>
<dbReference type="InterPro" id="IPR050298">
    <property type="entry name" value="Gram-neg_bact_OMP"/>
</dbReference>
<evidence type="ECO:0000313" key="14">
    <source>
        <dbReference type="Proteomes" id="UP000706525"/>
    </source>
</evidence>
<evidence type="ECO:0000313" key="13">
    <source>
        <dbReference type="EMBL" id="CAG9172897.1"/>
    </source>
</evidence>
<comment type="subcellular location">
    <subcellularLocation>
        <location evidence="1">Cell outer membrane</location>
        <topology evidence="1">Multi-pass membrane protein</topology>
    </subcellularLocation>
</comment>
<dbReference type="RefSeq" id="WP_223988941.1">
    <property type="nucleotide sequence ID" value="NZ_CAJZAG010000005.1"/>
</dbReference>
<dbReference type="InterPro" id="IPR001702">
    <property type="entry name" value="Porin_Gram-ve"/>
</dbReference>
<keyword evidence="3" id="KW-0813">Transport</keyword>
<comment type="caution">
    <text evidence="13">The sequence shown here is derived from an EMBL/GenBank/DDBJ whole genome shotgun (WGS) entry which is preliminary data.</text>
</comment>
<dbReference type="PANTHER" id="PTHR34501:SF9">
    <property type="entry name" value="MAJOR OUTER MEMBRANE PROTEIN P.IA"/>
    <property type="match status" value="1"/>
</dbReference>
<comment type="subunit">
    <text evidence="2">Homotrimer.</text>
</comment>
<dbReference type="EMBL" id="CAJZAG010000005">
    <property type="protein sequence ID" value="CAG9172897.1"/>
    <property type="molecule type" value="Genomic_DNA"/>
</dbReference>
<reference evidence="13 14" key="1">
    <citation type="submission" date="2021-08" db="EMBL/GenBank/DDBJ databases">
        <authorList>
            <person name="Peeters C."/>
        </authorList>
    </citation>
    <scope>NUCLEOTIDE SEQUENCE [LARGE SCALE GENOMIC DNA]</scope>
    <source>
        <strain evidence="13 14">LMG 32289</strain>
    </source>
</reference>
<keyword evidence="5" id="KW-0812">Transmembrane</keyword>
<name>A0ABM8WZB3_9BURK</name>
<evidence type="ECO:0000256" key="2">
    <source>
        <dbReference type="ARBA" id="ARBA00011233"/>
    </source>
</evidence>
<dbReference type="InterPro" id="IPR033900">
    <property type="entry name" value="Gram_neg_porin_domain"/>
</dbReference>
<keyword evidence="14" id="KW-1185">Reference proteome</keyword>
<protein>
    <submittedName>
        <fullName evidence="13">Outer membrane porin protein</fullName>
    </submittedName>
</protein>
<dbReference type="SUPFAM" id="SSF56935">
    <property type="entry name" value="Porins"/>
    <property type="match status" value="1"/>
</dbReference>
<dbReference type="InterPro" id="IPR023614">
    <property type="entry name" value="Porin_dom_sf"/>
</dbReference>
<dbReference type="PANTHER" id="PTHR34501">
    <property type="entry name" value="PROTEIN YDDL-RELATED"/>
    <property type="match status" value="1"/>
</dbReference>
<proteinExistence type="predicted"/>
<evidence type="ECO:0000256" key="10">
    <source>
        <dbReference type="ARBA" id="ARBA00023237"/>
    </source>
</evidence>
<gene>
    <name evidence="13" type="ORF">LMG32289_02715</name>
</gene>
<evidence type="ECO:0000256" key="11">
    <source>
        <dbReference type="SAM" id="SignalP"/>
    </source>
</evidence>
<evidence type="ECO:0000256" key="1">
    <source>
        <dbReference type="ARBA" id="ARBA00004571"/>
    </source>
</evidence>
<evidence type="ECO:0000256" key="5">
    <source>
        <dbReference type="ARBA" id="ARBA00022692"/>
    </source>
</evidence>
<keyword evidence="4" id="KW-1134">Transmembrane beta strand</keyword>
<evidence type="ECO:0000256" key="6">
    <source>
        <dbReference type="ARBA" id="ARBA00022729"/>
    </source>
</evidence>
<feature type="chain" id="PRO_5045507713" evidence="11">
    <location>
        <begin position="24"/>
        <end position="355"/>
    </location>
</feature>
<feature type="signal peptide" evidence="11">
    <location>
        <begin position="1"/>
        <end position="23"/>
    </location>
</feature>
<evidence type="ECO:0000256" key="9">
    <source>
        <dbReference type="ARBA" id="ARBA00023136"/>
    </source>
</evidence>
<evidence type="ECO:0000256" key="3">
    <source>
        <dbReference type="ARBA" id="ARBA00022448"/>
    </source>
</evidence>
<evidence type="ECO:0000256" key="8">
    <source>
        <dbReference type="ARBA" id="ARBA00023114"/>
    </source>
</evidence>
<keyword evidence="8" id="KW-0626">Porin</keyword>
<dbReference type="Gene3D" id="2.40.160.10">
    <property type="entry name" value="Porin"/>
    <property type="match status" value="1"/>
</dbReference>
<dbReference type="Proteomes" id="UP000706525">
    <property type="component" value="Unassembled WGS sequence"/>
</dbReference>
<sequence>MKTIILPLAAAACAMCAAQGAFAQSTPTGVTLYGIVDGGVEVVTHSPGGNGGTAARVSSGNMSTNRWGLRGVEDLGSGLRSIFVLESGFELDTGVSAQGNRLFGRQAYVGLQNQYGALTFGRQQTAIYEMFGAFDAFSTNARYSLSAVDAAFNGRADNAVKYKGSFGGLTTIGYYSFGRNNDGEVPGSPETSRDVGGGVSYSAGNLQVGVAYDQYQGNTQAIRQRNAKRLAAGANYTIGQVKLFGGYRWLQDQGADSATAMGTHTNLYWLGASYQLTGALQLLGGVYYTDQRHGNQDPLLAIVGADYAFSKRTDVYTKLAFARNRGNSNLGAAGVGTVVPDENQTAFTVGIRHRF</sequence>